<name>A0A0R3JZ29_CALMK</name>
<dbReference type="PANTHER" id="PTHR33449">
    <property type="entry name" value="NUCLEOID-ASSOCIATED PROTEIN YBAB"/>
    <property type="match status" value="1"/>
</dbReference>
<proteinExistence type="inferred from homology"/>
<dbReference type="GO" id="GO:0043590">
    <property type="term" value="C:bacterial nucleoid"/>
    <property type="evidence" value="ECO:0007669"/>
    <property type="project" value="UniProtKB-UniRule"/>
</dbReference>
<dbReference type="InterPro" id="IPR036894">
    <property type="entry name" value="YbaB-like_sf"/>
</dbReference>
<dbReference type="SUPFAM" id="SSF82607">
    <property type="entry name" value="YbaB-like"/>
    <property type="match status" value="1"/>
</dbReference>
<protein>
    <recommendedName>
        <fullName evidence="2">Nucleoid-associated protein ABG79_01950</fullName>
    </recommendedName>
</protein>
<sequence length="112" mass="12086">MFKGGMPPMGGGFNNLLKQVQKVQKQIEEVKEELDNREFEASAGGGAIVAKVNGKKQLLDIQIKPEVVDADDVEMLQDLIIAAVNEAINKAEETVTSEMAKITGGLQMPGLF</sequence>
<evidence type="ECO:0000313" key="5">
    <source>
        <dbReference type="Proteomes" id="UP000052015"/>
    </source>
</evidence>
<keyword evidence="2" id="KW-0963">Cytoplasm</keyword>
<dbReference type="Proteomes" id="UP000052015">
    <property type="component" value="Unassembled WGS sequence"/>
</dbReference>
<keyword evidence="3" id="KW-0175">Coiled coil</keyword>
<comment type="caution">
    <text evidence="4">The sequence shown here is derived from an EMBL/GenBank/DDBJ whole genome shotgun (WGS) entry which is preliminary data.</text>
</comment>
<comment type="similarity">
    <text evidence="2">Belongs to the YbaB/EbfC family.</text>
</comment>
<dbReference type="HAMAP" id="MF_00274">
    <property type="entry name" value="DNA_YbaB_EbfC"/>
    <property type="match status" value="1"/>
</dbReference>
<comment type="function">
    <text evidence="2">Binds to DNA and alters its conformation. May be involved in regulation of gene expression, nucleoid organization and DNA protection.</text>
</comment>
<comment type="subcellular location">
    <subcellularLocation>
        <location evidence="2">Cytoplasm</location>
        <location evidence="2">Nucleoid</location>
    </subcellularLocation>
</comment>
<gene>
    <name evidence="4" type="ORF">ABG79_01950</name>
</gene>
<evidence type="ECO:0000256" key="3">
    <source>
        <dbReference type="SAM" id="Coils"/>
    </source>
</evidence>
<accession>A0A0R3JZ29</accession>
<organism evidence="4 5">
    <name type="scientific">Caloramator mitchellensis</name>
    <dbReference type="NCBI Taxonomy" id="908809"/>
    <lineage>
        <taxon>Bacteria</taxon>
        <taxon>Bacillati</taxon>
        <taxon>Bacillota</taxon>
        <taxon>Clostridia</taxon>
        <taxon>Eubacteriales</taxon>
        <taxon>Clostridiaceae</taxon>
        <taxon>Caloramator</taxon>
    </lineage>
</organism>
<dbReference type="NCBIfam" id="TIGR00103">
    <property type="entry name" value="DNA_YbaB_EbfC"/>
    <property type="match status" value="1"/>
</dbReference>
<reference evidence="4 5" key="1">
    <citation type="submission" date="2015-09" db="EMBL/GenBank/DDBJ databases">
        <title>Draft genome sequence of a Caloramator mitchellensis, a moderate thermophile from the Great Artesian Basin of Australia.</title>
        <authorList>
            <person name="Patel B.K."/>
        </authorList>
    </citation>
    <scope>NUCLEOTIDE SEQUENCE [LARGE SCALE GENOMIC DNA]</scope>
    <source>
        <strain evidence="4 5">VF08</strain>
    </source>
</reference>
<dbReference type="PANTHER" id="PTHR33449:SF1">
    <property type="entry name" value="NUCLEOID-ASSOCIATED PROTEIN YBAB"/>
    <property type="match status" value="1"/>
</dbReference>
<keyword evidence="1 2" id="KW-0238">DNA-binding</keyword>
<dbReference type="InterPro" id="IPR004401">
    <property type="entry name" value="YbaB/EbfC"/>
</dbReference>
<dbReference type="PATRIC" id="fig|908809.3.peg.1953"/>
<dbReference type="RefSeq" id="WP_057979271.1">
    <property type="nucleotide sequence ID" value="NZ_LKHP01000013.1"/>
</dbReference>
<comment type="subunit">
    <text evidence="2">Homodimer.</text>
</comment>
<keyword evidence="5" id="KW-1185">Reference proteome</keyword>
<dbReference type="GO" id="GO:0005829">
    <property type="term" value="C:cytosol"/>
    <property type="evidence" value="ECO:0007669"/>
    <property type="project" value="TreeGrafter"/>
</dbReference>
<evidence type="ECO:0000256" key="2">
    <source>
        <dbReference type="HAMAP-Rule" id="MF_00274"/>
    </source>
</evidence>
<dbReference type="PIRSF" id="PIRSF004555">
    <property type="entry name" value="UCP004555"/>
    <property type="match status" value="1"/>
</dbReference>
<dbReference type="STRING" id="908809.ABG79_01950"/>
<dbReference type="EMBL" id="LKHP01000013">
    <property type="protein sequence ID" value="KRQ86220.1"/>
    <property type="molecule type" value="Genomic_DNA"/>
</dbReference>
<dbReference type="Gene3D" id="3.30.1310.10">
    <property type="entry name" value="Nucleoid-associated protein YbaB-like domain"/>
    <property type="match status" value="1"/>
</dbReference>
<evidence type="ECO:0000313" key="4">
    <source>
        <dbReference type="EMBL" id="KRQ86220.1"/>
    </source>
</evidence>
<dbReference type="AlphaFoldDB" id="A0A0R3JZ29"/>
<dbReference type="OrthoDB" id="9795263at2"/>
<evidence type="ECO:0000256" key="1">
    <source>
        <dbReference type="ARBA" id="ARBA00023125"/>
    </source>
</evidence>
<feature type="coiled-coil region" evidence="3">
    <location>
        <begin position="13"/>
        <end position="40"/>
    </location>
</feature>
<dbReference type="Pfam" id="PF02575">
    <property type="entry name" value="YbaB_DNA_bd"/>
    <property type="match status" value="1"/>
</dbReference>
<dbReference type="GO" id="GO:0003677">
    <property type="term" value="F:DNA binding"/>
    <property type="evidence" value="ECO:0007669"/>
    <property type="project" value="UniProtKB-UniRule"/>
</dbReference>